<comment type="caution">
    <text evidence="1">The sequence shown here is derived from an EMBL/GenBank/DDBJ whole genome shotgun (WGS) entry which is preliminary data.</text>
</comment>
<name>A0A2T4DU13_9BACT</name>
<dbReference type="EMBL" id="PYVU01000021">
    <property type="protein sequence ID" value="PTB97208.1"/>
    <property type="molecule type" value="Genomic_DNA"/>
</dbReference>
<evidence type="ECO:0000313" key="2">
    <source>
        <dbReference type="Proteomes" id="UP000240608"/>
    </source>
</evidence>
<dbReference type="Proteomes" id="UP000240608">
    <property type="component" value="Unassembled WGS sequence"/>
</dbReference>
<organism evidence="1 2">
    <name type="scientific">Marivirga lumbricoides</name>
    <dbReference type="NCBI Taxonomy" id="1046115"/>
    <lineage>
        <taxon>Bacteria</taxon>
        <taxon>Pseudomonadati</taxon>
        <taxon>Bacteroidota</taxon>
        <taxon>Cytophagia</taxon>
        <taxon>Cytophagales</taxon>
        <taxon>Marivirgaceae</taxon>
        <taxon>Marivirga</taxon>
    </lineage>
</organism>
<proteinExistence type="predicted"/>
<dbReference type="AlphaFoldDB" id="A0A2T4DU13"/>
<gene>
    <name evidence="1" type="ORF">C9994_03930</name>
</gene>
<evidence type="ECO:0000313" key="1">
    <source>
        <dbReference type="EMBL" id="PTB97208.1"/>
    </source>
</evidence>
<reference evidence="1 2" key="1">
    <citation type="submission" date="2018-03" db="EMBL/GenBank/DDBJ databases">
        <title>Cross-interface Injection: A General Nanoliter Liquid Handling Method Applied to Single Cells Genome Amplification Automated Nanoliter Liquid Handling Applied to Single Cell Multiple Displacement Amplification.</title>
        <authorList>
            <person name="Yun J."/>
            <person name="Xu P."/>
            <person name="Xu J."/>
            <person name="Dai X."/>
            <person name="Wang Y."/>
            <person name="Zheng X."/>
            <person name="Cao C."/>
            <person name="Yi Q."/>
            <person name="Zhu Y."/>
            <person name="Wang L."/>
            <person name="Dong Z."/>
            <person name="Huang Y."/>
            <person name="Huang L."/>
            <person name="Du W."/>
        </authorList>
    </citation>
    <scope>NUCLEOTIDE SEQUENCE [LARGE SCALE GENOMIC DNA]</scope>
    <source>
        <strain evidence="1 2">Z-D1-2</strain>
    </source>
</reference>
<accession>A0A2T4DU13</accession>
<sequence>MSRVKLPDGDWIIRVIVKEKDKDEVPQFIRCRIKDGVIPSKQKTITYLAKREGYKEGTEYTIKGISAFLEEEAERFPDVME</sequence>
<protein>
    <submittedName>
        <fullName evidence="1">Uncharacterized protein</fullName>
    </submittedName>
</protein>